<dbReference type="Gene3D" id="3.60.15.10">
    <property type="entry name" value="Ribonuclease Z/Hydroxyacylglutathione hydrolase-like"/>
    <property type="match status" value="1"/>
</dbReference>
<dbReference type="OrthoDB" id="9773738at2"/>
<dbReference type="SUPFAM" id="SSF56281">
    <property type="entry name" value="Metallo-hydrolase/oxidoreductase"/>
    <property type="match status" value="1"/>
</dbReference>
<protein>
    <submittedName>
        <fullName evidence="8">Metallo-beta-lactamase family lipoprotein</fullName>
    </submittedName>
</protein>
<dbReference type="SMART" id="SM00849">
    <property type="entry name" value="Lactamase_B"/>
    <property type="match status" value="1"/>
</dbReference>
<accession>A0A062VCZ3</accession>
<dbReference type="InterPro" id="IPR001279">
    <property type="entry name" value="Metallo-B-lactamas"/>
</dbReference>
<keyword evidence="4" id="KW-0378">Hydrolase</keyword>
<dbReference type="InterPro" id="IPR036866">
    <property type="entry name" value="RibonucZ/Hydroxyglut_hydro"/>
</dbReference>
<dbReference type="eggNOG" id="COG0491">
    <property type="taxonomic scope" value="Bacteria"/>
</dbReference>
<dbReference type="RefSeq" id="WP_051612696.1">
    <property type="nucleotide sequence ID" value="NZ_ARYM01000023.1"/>
</dbReference>
<dbReference type="PANTHER" id="PTHR42978">
    <property type="entry name" value="QUORUM-QUENCHING LACTONASE YTNP-RELATED-RELATED"/>
    <property type="match status" value="1"/>
</dbReference>
<dbReference type="CDD" id="cd07729">
    <property type="entry name" value="AHL_lactonase_MBL-fold"/>
    <property type="match status" value="1"/>
</dbReference>
<evidence type="ECO:0000313" key="9">
    <source>
        <dbReference type="Proteomes" id="UP000027100"/>
    </source>
</evidence>
<dbReference type="PATRIC" id="fig|1280954.3.peg.3260"/>
<sequence length="299" mass="31650">MRLPTSLTQILLTGAAVGILAACAPPAEAPPAAAPPPAAEATETAGPALYVDVLDCGTIAISDLDAFSSAGDYAGQADEFTNTCYLINHPNGRLLWDLGLPSQLVGQPPFTQQIFTVSVERSITDQLADLGVVPSELTYVAISHAHFDHIGQIDQVQGATWLVNQTEYDYMFPADGAPPADPSLVANFALFKPMETQIINDSHDVFGDGSVVIFQTPGHTPGHSSLQLTLPETGPVLLTGDLYHRSESRALGRVPRFNTSEENTLASMAAFEARATDLGARVVIQHEPADVDPLGGVIR</sequence>
<keyword evidence="5" id="KW-0862">Zinc</keyword>
<feature type="chain" id="PRO_5001615229" evidence="6">
    <location>
        <begin position="30"/>
        <end position="299"/>
    </location>
</feature>
<evidence type="ECO:0000259" key="7">
    <source>
        <dbReference type="SMART" id="SM00849"/>
    </source>
</evidence>
<keyword evidence="8" id="KW-0449">Lipoprotein</keyword>
<dbReference type="Proteomes" id="UP000027100">
    <property type="component" value="Unassembled WGS sequence"/>
</dbReference>
<proteinExistence type="inferred from homology"/>
<dbReference type="GO" id="GO:0046872">
    <property type="term" value="F:metal ion binding"/>
    <property type="evidence" value="ECO:0007669"/>
    <property type="project" value="UniProtKB-KW"/>
</dbReference>
<evidence type="ECO:0000256" key="1">
    <source>
        <dbReference type="ARBA" id="ARBA00001947"/>
    </source>
</evidence>
<keyword evidence="6" id="KW-0732">Signal</keyword>
<dbReference type="GO" id="GO:0016787">
    <property type="term" value="F:hydrolase activity"/>
    <property type="evidence" value="ECO:0007669"/>
    <property type="project" value="UniProtKB-KW"/>
</dbReference>
<dbReference type="InterPro" id="IPR051013">
    <property type="entry name" value="MBL_superfamily_lactonases"/>
</dbReference>
<evidence type="ECO:0000256" key="3">
    <source>
        <dbReference type="ARBA" id="ARBA00022723"/>
    </source>
</evidence>
<evidence type="ECO:0000313" key="8">
    <source>
        <dbReference type="EMBL" id="KCZ97251.1"/>
    </source>
</evidence>
<dbReference type="PROSITE" id="PS51257">
    <property type="entry name" value="PROKAR_LIPOPROTEIN"/>
    <property type="match status" value="1"/>
</dbReference>
<comment type="caution">
    <text evidence="8">The sequence shown here is derived from an EMBL/GenBank/DDBJ whole genome shotgun (WGS) entry which is preliminary data.</text>
</comment>
<comment type="similarity">
    <text evidence="2">Belongs to the metallo-beta-lactamase superfamily.</text>
</comment>
<reference evidence="8 9" key="1">
    <citation type="journal article" date="2014" name="Antonie Van Leeuwenhoek">
        <title>Hyphomonas beringensis sp. nov. and Hyphomonas chukchiensis sp. nov., isolated from surface seawater of the Bering Sea and Chukchi Sea.</title>
        <authorList>
            <person name="Li C."/>
            <person name="Lai Q."/>
            <person name="Li G."/>
            <person name="Dong C."/>
            <person name="Wang J."/>
            <person name="Liao Y."/>
            <person name="Shao Z."/>
        </authorList>
    </citation>
    <scope>NUCLEOTIDE SEQUENCE [LARGE SCALE GENOMIC DNA]</scope>
    <source>
        <strain evidence="8 9">PS728</strain>
    </source>
</reference>
<name>A0A062VCZ3_9PROT</name>
<dbReference type="STRING" id="1280954.HPO_16153"/>
<dbReference type="EMBL" id="ARYM01000023">
    <property type="protein sequence ID" value="KCZ97251.1"/>
    <property type="molecule type" value="Genomic_DNA"/>
</dbReference>
<dbReference type="PANTHER" id="PTHR42978:SF2">
    <property type="entry name" value="102 KBASES UNSTABLE REGION: FROM 1 TO 119443"/>
    <property type="match status" value="1"/>
</dbReference>
<comment type="cofactor">
    <cofactor evidence="1">
        <name>Zn(2+)</name>
        <dbReference type="ChEBI" id="CHEBI:29105"/>
    </cofactor>
</comment>
<feature type="signal peptide" evidence="6">
    <location>
        <begin position="1"/>
        <end position="29"/>
    </location>
</feature>
<evidence type="ECO:0000256" key="4">
    <source>
        <dbReference type="ARBA" id="ARBA00022801"/>
    </source>
</evidence>
<feature type="domain" description="Metallo-beta-lactamase" evidence="7">
    <location>
        <begin position="81"/>
        <end position="286"/>
    </location>
</feature>
<dbReference type="AlphaFoldDB" id="A0A062VCZ3"/>
<dbReference type="Pfam" id="PF00753">
    <property type="entry name" value="Lactamase_B"/>
    <property type="match status" value="1"/>
</dbReference>
<keyword evidence="3" id="KW-0479">Metal-binding</keyword>
<organism evidence="8 9">
    <name type="scientific">Hyphomonas polymorpha PS728</name>
    <dbReference type="NCBI Taxonomy" id="1280954"/>
    <lineage>
        <taxon>Bacteria</taxon>
        <taxon>Pseudomonadati</taxon>
        <taxon>Pseudomonadota</taxon>
        <taxon>Alphaproteobacteria</taxon>
        <taxon>Hyphomonadales</taxon>
        <taxon>Hyphomonadaceae</taxon>
        <taxon>Hyphomonas</taxon>
    </lineage>
</organism>
<evidence type="ECO:0000256" key="5">
    <source>
        <dbReference type="ARBA" id="ARBA00022833"/>
    </source>
</evidence>
<evidence type="ECO:0000256" key="6">
    <source>
        <dbReference type="SAM" id="SignalP"/>
    </source>
</evidence>
<evidence type="ECO:0000256" key="2">
    <source>
        <dbReference type="ARBA" id="ARBA00007749"/>
    </source>
</evidence>
<gene>
    <name evidence="8" type="ORF">HPO_16153</name>
</gene>
<keyword evidence="9" id="KW-1185">Reference proteome</keyword>